<evidence type="ECO:0000256" key="8">
    <source>
        <dbReference type="SAM" id="Phobius"/>
    </source>
</evidence>
<reference evidence="10 11" key="1">
    <citation type="journal article" date="2019" name="ISME J.">
        <title>Candidatus Macondimonas diazotrophica, a novel gammaproteobacterial genus dominating crude-oil-contaminated coastal sediments.</title>
        <authorList>
            <person name="Karthikeyan S."/>
            <person name="Konstantinidis K."/>
        </authorList>
    </citation>
    <scope>NUCLEOTIDE SEQUENCE [LARGE SCALE GENOMIC DNA]</scope>
    <source>
        <strain evidence="10 11">KTK01</strain>
    </source>
</reference>
<comment type="similarity">
    <text evidence="2">Belongs to the ABC-2 integral membrane protein family.</text>
</comment>
<feature type="domain" description="ABC transmembrane type-2" evidence="9">
    <location>
        <begin position="155"/>
        <end position="381"/>
    </location>
</feature>
<dbReference type="RefSeq" id="WP_135280763.1">
    <property type="nucleotide sequence ID" value="NZ_SRIO01000002.1"/>
</dbReference>
<sequence>MNWARLAAVIAKEWAEITRDRLFLALAFIVPPILMVVFGLGMNLDVENIPLAIIDYDHSHQSRDYAYRMIDSRYFDFKGYLSDEKDVAKLIARGDVRAVVVIPPKFGEELLAGRAVAVQTLLDGQFPLRANIARGYIGAINANYSQELIADFLSQAVGLTPDQARQQMGNLRLEMRMLYNQSGKSIWSMAPKLIMMVLMMTPPLLTAVSVVREKERGSILNIYASTVSRGEFLLGKLMPYAGISMVNGIFLWALAVFYFQAPFKGSFGFYLLATAIYSFTTTGIGLLVSSFVKTQIAAVVITMVVTLVPAILFSGMLFPLSSMGPEAQAIAHLAPAMHYGMIIDGTFMKGIGLDKLWSSVVSLVVYALVLFVLAYRFFTKRPQE</sequence>
<evidence type="ECO:0000256" key="4">
    <source>
        <dbReference type="ARBA" id="ARBA00022475"/>
    </source>
</evidence>
<dbReference type="InterPro" id="IPR047817">
    <property type="entry name" value="ABC2_TM_bact-type"/>
</dbReference>
<evidence type="ECO:0000313" key="10">
    <source>
        <dbReference type="EMBL" id="TFZ83836.1"/>
    </source>
</evidence>
<evidence type="ECO:0000256" key="1">
    <source>
        <dbReference type="ARBA" id="ARBA00004651"/>
    </source>
</evidence>
<feature type="transmembrane region" description="Helical" evidence="8">
    <location>
        <begin position="296"/>
        <end position="318"/>
    </location>
</feature>
<comment type="subcellular location">
    <subcellularLocation>
        <location evidence="1">Cell membrane</location>
        <topology evidence="1">Multi-pass membrane protein</topology>
    </subcellularLocation>
</comment>
<dbReference type="PANTHER" id="PTHR30294:SF29">
    <property type="entry name" value="MULTIDRUG ABC TRANSPORTER PERMEASE YBHS-RELATED"/>
    <property type="match status" value="1"/>
</dbReference>
<dbReference type="Proteomes" id="UP000297890">
    <property type="component" value="Unassembled WGS sequence"/>
</dbReference>
<dbReference type="GO" id="GO:0140359">
    <property type="term" value="F:ABC-type transporter activity"/>
    <property type="evidence" value="ECO:0007669"/>
    <property type="project" value="InterPro"/>
</dbReference>
<evidence type="ECO:0000256" key="6">
    <source>
        <dbReference type="ARBA" id="ARBA00022989"/>
    </source>
</evidence>
<evidence type="ECO:0000259" key="9">
    <source>
        <dbReference type="PROSITE" id="PS51012"/>
    </source>
</evidence>
<feature type="transmembrane region" description="Helical" evidence="8">
    <location>
        <begin position="193"/>
        <end position="211"/>
    </location>
</feature>
<dbReference type="InterPro" id="IPR051449">
    <property type="entry name" value="ABC-2_transporter_component"/>
</dbReference>
<gene>
    <name evidence="10" type="ORF">E4680_02360</name>
</gene>
<dbReference type="GO" id="GO:0005886">
    <property type="term" value="C:plasma membrane"/>
    <property type="evidence" value="ECO:0007669"/>
    <property type="project" value="UniProtKB-SubCell"/>
</dbReference>
<feature type="transmembrane region" description="Helical" evidence="8">
    <location>
        <begin position="22"/>
        <end position="42"/>
    </location>
</feature>
<dbReference type="Pfam" id="PF12698">
    <property type="entry name" value="ABC2_membrane_3"/>
    <property type="match status" value="1"/>
</dbReference>
<name>A0A4Z0FBF5_9GAMM</name>
<keyword evidence="11" id="KW-1185">Reference proteome</keyword>
<protein>
    <submittedName>
        <fullName evidence="10">ABC transporter permease</fullName>
    </submittedName>
</protein>
<evidence type="ECO:0000256" key="2">
    <source>
        <dbReference type="ARBA" id="ARBA00007783"/>
    </source>
</evidence>
<feature type="transmembrane region" description="Helical" evidence="8">
    <location>
        <begin position="237"/>
        <end position="261"/>
    </location>
</feature>
<evidence type="ECO:0000256" key="3">
    <source>
        <dbReference type="ARBA" id="ARBA00022448"/>
    </source>
</evidence>
<proteinExistence type="inferred from homology"/>
<evidence type="ECO:0000256" key="7">
    <source>
        <dbReference type="ARBA" id="ARBA00023136"/>
    </source>
</evidence>
<evidence type="ECO:0000256" key="5">
    <source>
        <dbReference type="ARBA" id="ARBA00022692"/>
    </source>
</evidence>
<keyword evidence="5 8" id="KW-0812">Transmembrane</keyword>
<keyword evidence="4" id="KW-1003">Cell membrane</keyword>
<feature type="transmembrane region" description="Helical" evidence="8">
    <location>
        <begin position="267"/>
        <end position="289"/>
    </location>
</feature>
<dbReference type="PROSITE" id="PS51012">
    <property type="entry name" value="ABC_TM2"/>
    <property type="match status" value="1"/>
</dbReference>
<comment type="caution">
    <text evidence="10">The sequence shown here is derived from an EMBL/GenBank/DDBJ whole genome shotgun (WGS) entry which is preliminary data.</text>
</comment>
<feature type="transmembrane region" description="Helical" evidence="8">
    <location>
        <begin position="356"/>
        <end position="378"/>
    </location>
</feature>
<dbReference type="PANTHER" id="PTHR30294">
    <property type="entry name" value="MEMBRANE COMPONENT OF ABC TRANSPORTER YHHJ-RELATED"/>
    <property type="match status" value="1"/>
</dbReference>
<dbReference type="EMBL" id="SRIO01000002">
    <property type="protein sequence ID" value="TFZ83836.1"/>
    <property type="molecule type" value="Genomic_DNA"/>
</dbReference>
<organism evidence="10 11">
    <name type="scientific">Candidatus Macondimonas diazotrophica</name>
    <dbReference type="NCBI Taxonomy" id="2305248"/>
    <lineage>
        <taxon>Bacteria</taxon>
        <taxon>Pseudomonadati</taxon>
        <taxon>Pseudomonadota</taxon>
        <taxon>Gammaproteobacteria</taxon>
        <taxon>Chromatiales</taxon>
        <taxon>Ectothiorhodospiraceae</taxon>
        <taxon>Candidatus Macondimonas</taxon>
    </lineage>
</organism>
<dbReference type="Gene3D" id="3.40.1710.10">
    <property type="entry name" value="abc type-2 transporter like domain"/>
    <property type="match status" value="1"/>
</dbReference>
<dbReference type="InterPro" id="IPR013525">
    <property type="entry name" value="ABC2_TM"/>
</dbReference>
<dbReference type="OrthoDB" id="9808686at2"/>
<dbReference type="AlphaFoldDB" id="A0A4Z0FBF5"/>
<accession>A0A4Z0FBF5</accession>
<evidence type="ECO:0000313" key="11">
    <source>
        <dbReference type="Proteomes" id="UP000297890"/>
    </source>
</evidence>
<keyword evidence="6 8" id="KW-1133">Transmembrane helix</keyword>
<keyword evidence="3" id="KW-0813">Transport</keyword>
<keyword evidence="7 8" id="KW-0472">Membrane</keyword>